<feature type="domain" description="Secretion system C-terminal sorting" evidence="3">
    <location>
        <begin position="608"/>
        <end position="675"/>
    </location>
</feature>
<comment type="caution">
    <text evidence="4">The sequence shown here is derived from an EMBL/GenBank/DDBJ whole genome shotgun (WGS) entry which is preliminary data.</text>
</comment>
<protein>
    <submittedName>
        <fullName evidence="4">T9SS type A sorting domain-containing protein</fullName>
    </submittedName>
</protein>
<evidence type="ECO:0000256" key="1">
    <source>
        <dbReference type="ARBA" id="ARBA00022729"/>
    </source>
</evidence>
<keyword evidence="1 2" id="KW-0732">Signal</keyword>
<dbReference type="InterPro" id="IPR026444">
    <property type="entry name" value="Secre_tail"/>
</dbReference>
<evidence type="ECO:0000313" key="5">
    <source>
        <dbReference type="Proteomes" id="UP000628669"/>
    </source>
</evidence>
<reference evidence="5" key="1">
    <citation type="submission" date="2021-01" db="EMBL/GenBank/DDBJ databases">
        <title>Genome public.</title>
        <authorList>
            <person name="Liu C."/>
            <person name="Sun Q."/>
        </authorList>
    </citation>
    <scope>NUCLEOTIDE SEQUENCE [LARGE SCALE GENOMIC DNA]</scope>
    <source>
        <strain evidence="5">YIM B02567</strain>
    </source>
</reference>
<dbReference type="NCBIfam" id="TIGR04183">
    <property type="entry name" value="Por_Secre_tail"/>
    <property type="match status" value="1"/>
</dbReference>
<dbReference type="RefSeq" id="WP_200248153.1">
    <property type="nucleotide sequence ID" value="NZ_JAENHK010000010.1"/>
</dbReference>
<proteinExistence type="predicted"/>
<sequence>MYKLLFTFCVSFSCIAYAQNLNFTDSKFKALLLGSSTSNNIAKDLNGNFIAIDSNGDGQIQLSEAQQVKVLNIQSIGTPTYNNLPDSITDATLFPNLEELYVVDSKSAIISFVNNNVIKKVVYMGSGGFTDISGTYNSTPIDFSFDHCSSVQNINDFVTDINASPYNPSPILRYKNCPLIKDNITLDNKRIKALYIENCNVKTLTFISCKYLEKISIPNTGVLTKIEVLGTNITGLSSDNQNIELIANDCTNLEEVIADTDHYNSSGAYFTSANLNGCVSLKRIKGLNSPSINFSNSGLINLEELDASFYNRYDYYTTSGVSFGNVTSLNLSGLPKLKVVKVFNQPIIGTMNFSVANTLENIDITNSCGYATVLNISNLPNLHTLKADIPNSLNSSNIPLNLQQINAQNCTALANLKIGGNQNLKNVNLQNCSSIETLYFGNYLPGNISCPELNTLNINQCTGLKELGFSFTKIASLDLSQCPLLELIEISNNSLLASINTSQSTHLKNVTLNSNPLITSLDLSNSSNLQGFSFDNMPGLTYLNIKNGSLEEYYELSRYNQNLAVCVDANQLTDMQTAYPDINFTTNCNNVLRTRDSKVNTINRDLHIFPNPVKDFFQLKFDEPIKNVKIFDSTGRVLLNQDFNKTVLKIDISDYAQGIYTVKIKTNTSEISKKLLKD</sequence>
<dbReference type="EMBL" id="JAENHK010000010">
    <property type="protein sequence ID" value="MBK1897749.1"/>
    <property type="molecule type" value="Genomic_DNA"/>
</dbReference>
<feature type="chain" id="PRO_5047289433" evidence="2">
    <location>
        <begin position="19"/>
        <end position="678"/>
    </location>
</feature>
<gene>
    <name evidence="4" type="ORF">JHL15_18425</name>
</gene>
<evidence type="ECO:0000313" key="4">
    <source>
        <dbReference type="EMBL" id="MBK1897749.1"/>
    </source>
</evidence>
<accession>A0ABS1FZA9</accession>
<dbReference type="PANTHER" id="PTHR46433:SF3">
    <property type="entry name" value="RAB GTPASE DOMAIN-CONTAINING PROTEIN"/>
    <property type="match status" value="1"/>
</dbReference>
<keyword evidence="5" id="KW-1185">Reference proteome</keyword>
<name>A0ABS1FZA9_9FLAO</name>
<dbReference type="Proteomes" id="UP000628669">
    <property type="component" value="Unassembled WGS sequence"/>
</dbReference>
<dbReference type="SUPFAM" id="SSF52047">
    <property type="entry name" value="RNI-like"/>
    <property type="match status" value="2"/>
</dbReference>
<dbReference type="PANTHER" id="PTHR46433">
    <property type="entry name" value="ANK_REP_REGION DOMAIN-CONTAINING PROTEIN-RELATED"/>
    <property type="match status" value="1"/>
</dbReference>
<feature type="signal peptide" evidence="2">
    <location>
        <begin position="1"/>
        <end position="18"/>
    </location>
</feature>
<dbReference type="InterPro" id="IPR032675">
    <property type="entry name" value="LRR_dom_sf"/>
</dbReference>
<evidence type="ECO:0000259" key="3">
    <source>
        <dbReference type="Pfam" id="PF18962"/>
    </source>
</evidence>
<organism evidence="4 5">
    <name type="scientific">Chryseobacterium paridis</name>
    <dbReference type="NCBI Taxonomy" id="2800328"/>
    <lineage>
        <taxon>Bacteria</taxon>
        <taxon>Pseudomonadati</taxon>
        <taxon>Bacteroidota</taxon>
        <taxon>Flavobacteriia</taxon>
        <taxon>Flavobacteriales</taxon>
        <taxon>Weeksellaceae</taxon>
        <taxon>Chryseobacterium group</taxon>
        <taxon>Chryseobacterium</taxon>
    </lineage>
</organism>
<dbReference type="Pfam" id="PF18962">
    <property type="entry name" value="Por_Secre_tail"/>
    <property type="match status" value="1"/>
</dbReference>
<evidence type="ECO:0000256" key="2">
    <source>
        <dbReference type="SAM" id="SignalP"/>
    </source>
</evidence>
<dbReference type="Gene3D" id="3.80.10.10">
    <property type="entry name" value="Ribonuclease Inhibitor"/>
    <property type="match status" value="1"/>
</dbReference>